<dbReference type="RefSeq" id="XP_014161424.1">
    <property type="nucleotide sequence ID" value="XM_014305949.1"/>
</dbReference>
<gene>
    <name evidence="3" type="ORF">SARC_00346</name>
</gene>
<feature type="compositionally biased region" description="Polar residues" evidence="1">
    <location>
        <begin position="102"/>
        <end position="125"/>
    </location>
</feature>
<dbReference type="GeneID" id="25900850"/>
<keyword evidence="4" id="KW-1185">Reference proteome</keyword>
<protein>
    <recommendedName>
        <fullName evidence="2">Transcription factor TFIIIC triple barrel domain-containing protein</fullName>
    </recommendedName>
</protein>
<organism evidence="3 4">
    <name type="scientific">Sphaeroforma arctica JP610</name>
    <dbReference type="NCBI Taxonomy" id="667725"/>
    <lineage>
        <taxon>Eukaryota</taxon>
        <taxon>Ichthyosporea</taxon>
        <taxon>Ichthyophonida</taxon>
        <taxon>Sphaeroforma</taxon>
    </lineage>
</organism>
<proteinExistence type="predicted"/>
<feature type="domain" description="Transcription factor TFIIIC triple barrel" evidence="2">
    <location>
        <begin position="5"/>
        <end position="87"/>
    </location>
</feature>
<dbReference type="Pfam" id="PF10419">
    <property type="entry name" value="TFIIIC_sub6"/>
    <property type="match status" value="1"/>
</dbReference>
<evidence type="ECO:0000259" key="2">
    <source>
        <dbReference type="Pfam" id="PF10419"/>
    </source>
</evidence>
<dbReference type="EMBL" id="KQ241606">
    <property type="protein sequence ID" value="KNC87522.1"/>
    <property type="molecule type" value="Genomic_DNA"/>
</dbReference>
<dbReference type="Proteomes" id="UP000054560">
    <property type="component" value="Unassembled WGS sequence"/>
</dbReference>
<accession>A0A0L0GET5</accession>
<evidence type="ECO:0000256" key="1">
    <source>
        <dbReference type="SAM" id="MobiDB-lite"/>
    </source>
</evidence>
<feature type="region of interest" description="Disordered" evidence="1">
    <location>
        <begin position="95"/>
        <end position="125"/>
    </location>
</feature>
<sequence>MPIIEEETYLVLDVDTPFGPDYNISEVNATFMDFDTSEPVMFLNGTAWAGEYHDTVGSDLLFVNPNQDDVEIKLSGVSYKQVKFIPVMVMAEDKTDEHVKSTNDSAQPTSEGATTVNNEQTGVDR</sequence>
<evidence type="ECO:0000313" key="3">
    <source>
        <dbReference type="EMBL" id="KNC87522.1"/>
    </source>
</evidence>
<name>A0A0L0GET5_9EUKA</name>
<dbReference type="Gene3D" id="2.60.40.4370">
    <property type="match status" value="1"/>
</dbReference>
<evidence type="ECO:0000313" key="4">
    <source>
        <dbReference type="Proteomes" id="UP000054560"/>
    </source>
</evidence>
<dbReference type="InterPro" id="IPR019481">
    <property type="entry name" value="TFIIIC_triple_barrel"/>
</dbReference>
<reference evidence="3 4" key="1">
    <citation type="submission" date="2011-02" db="EMBL/GenBank/DDBJ databases">
        <title>The Genome Sequence of Sphaeroforma arctica JP610.</title>
        <authorList>
            <consortium name="The Broad Institute Genome Sequencing Platform"/>
            <person name="Russ C."/>
            <person name="Cuomo C."/>
            <person name="Young S.K."/>
            <person name="Zeng Q."/>
            <person name="Gargeya S."/>
            <person name="Alvarado L."/>
            <person name="Berlin A."/>
            <person name="Chapman S.B."/>
            <person name="Chen Z."/>
            <person name="Freedman E."/>
            <person name="Gellesch M."/>
            <person name="Goldberg J."/>
            <person name="Griggs A."/>
            <person name="Gujja S."/>
            <person name="Heilman E."/>
            <person name="Heiman D."/>
            <person name="Howarth C."/>
            <person name="Mehta T."/>
            <person name="Neiman D."/>
            <person name="Pearson M."/>
            <person name="Roberts A."/>
            <person name="Saif S."/>
            <person name="Shea T."/>
            <person name="Shenoy N."/>
            <person name="Sisk P."/>
            <person name="Stolte C."/>
            <person name="Sykes S."/>
            <person name="White J."/>
            <person name="Yandava C."/>
            <person name="Burger G."/>
            <person name="Gray M.W."/>
            <person name="Holland P.W.H."/>
            <person name="King N."/>
            <person name="Lang F.B.F."/>
            <person name="Roger A.J."/>
            <person name="Ruiz-Trillo I."/>
            <person name="Haas B."/>
            <person name="Nusbaum C."/>
            <person name="Birren B."/>
        </authorList>
    </citation>
    <scope>NUCLEOTIDE SEQUENCE [LARGE SCALE GENOMIC DNA]</scope>
    <source>
        <strain evidence="3 4">JP610</strain>
    </source>
</reference>
<dbReference type="AlphaFoldDB" id="A0A0L0GET5"/>